<evidence type="ECO:0000256" key="4">
    <source>
        <dbReference type="ARBA" id="ARBA00023098"/>
    </source>
</evidence>
<evidence type="ECO:0000256" key="6">
    <source>
        <dbReference type="ARBA" id="ARBA00040545"/>
    </source>
</evidence>
<name>A0A1T5M8T4_9FIRM</name>
<organism evidence="7 8">
    <name type="scientific">Maledivibacter halophilus</name>
    <dbReference type="NCBI Taxonomy" id="36842"/>
    <lineage>
        <taxon>Bacteria</taxon>
        <taxon>Bacillati</taxon>
        <taxon>Bacillota</taxon>
        <taxon>Clostridia</taxon>
        <taxon>Peptostreptococcales</taxon>
        <taxon>Caminicellaceae</taxon>
        <taxon>Maledivibacter</taxon>
    </lineage>
</organism>
<evidence type="ECO:0000313" key="7">
    <source>
        <dbReference type="EMBL" id="SKC84424.1"/>
    </source>
</evidence>
<dbReference type="InterPro" id="IPR001753">
    <property type="entry name" value="Enoyl-CoA_hydra/iso"/>
</dbReference>
<proteinExistence type="inferred from homology"/>
<evidence type="ECO:0000256" key="5">
    <source>
        <dbReference type="ARBA" id="ARBA00037410"/>
    </source>
</evidence>
<dbReference type="OrthoDB" id="9775794at2"/>
<dbReference type="Gene3D" id="3.90.226.10">
    <property type="entry name" value="2-enoyl-CoA Hydratase, Chain A, domain 1"/>
    <property type="match status" value="1"/>
</dbReference>
<dbReference type="InterPro" id="IPR029045">
    <property type="entry name" value="ClpP/crotonase-like_dom_sf"/>
</dbReference>
<evidence type="ECO:0000256" key="2">
    <source>
        <dbReference type="ARBA" id="ARBA00022832"/>
    </source>
</evidence>
<dbReference type="PANTHER" id="PTHR43602">
    <property type="match status" value="1"/>
</dbReference>
<dbReference type="SUPFAM" id="SSF52096">
    <property type="entry name" value="ClpP/crotonase"/>
    <property type="match status" value="1"/>
</dbReference>
<dbReference type="RefSeq" id="WP_079494223.1">
    <property type="nucleotide sequence ID" value="NZ_FUZT01000011.1"/>
</dbReference>
<evidence type="ECO:0000313" key="8">
    <source>
        <dbReference type="Proteomes" id="UP000190285"/>
    </source>
</evidence>
<dbReference type="AlphaFoldDB" id="A0A1T5M8T4"/>
<evidence type="ECO:0000256" key="3">
    <source>
        <dbReference type="ARBA" id="ARBA00022946"/>
    </source>
</evidence>
<gene>
    <name evidence="7" type="ORF">SAMN02194393_04108</name>
</gene>
<dbReference type="Proteomes" id="UP000190285">
    <property type="component" value="Unassembled WGS sequence"/>
</dbReference>
<dbReference type="Gene3D" id="1.10.12.10">
    <property type="entry name" value="Lyase 2-enoyl-coa Hydratase, Chain A, domain 2"/>
    <property type="match status" value="1"/>
</dbReference>
<dbReference type="STRING" id="36842.SAMN02194393_04108"/>
<sequence>MNYTTVSVERKEHVGVITLDRSENYNTFNVPMAKDLNNALIELENDIEIRVIVVKGKGKNFCAGIDVNDLEGKTNLQYLNWVELMEKMCITIANMGKPVIASVQRIAVANGIGLVAAADLAVAAENAKFGATAVNVGLFCMGPAVPLSRCLGRKKALELLITGDIIDAKEAEKIGLINKVVPKDKLEEETMNLAFKIASKSPLAVQLGKKSFYKMSDLEYSKALELSNNHFATLCTTEDAHEGVDAFLNKREAKWKLR</sequence>
<dbReference type="GO" id="GO:0016836">
    <property type="term" value="F:hydro-lyase activity"/>
    <property type="evidence" value="ECO:0007669"/>
    <property type="project" value="TreeGrafter"/>
</dbReference>
<comment type="function">
    <text evidence="5">May play a role in fatty acid biosynthesis and insulin sensitivity.</text>
</comment>
<comment type="similarity">
    <text evidence="1">Belongs to the enoyl-CoA hydratase/isomerase family.</text>
</comment>
<keyword evidence="4" id="KW-0443">Lipid metabolism</keyword>
<dbReference type="PANTHER" id="PTHR43602:SF1">
    <property type="entry name" value="ENOYL-COA HYDRATASE DOMAIN-CONTAINING PROTEIN 3, MITOCHONDRIAL"/>
    <property type="match status" value="1"/>
</dbReference>
<reference evidence="7 8" key="1">
    <citation type="submission" date="2017-02" db="EMBL/GenBank/DDBJ databases">
        <authorList>
            <person name="Peterson S.W."/>
        </authorList>
    </citation>
    <scope>NUCLEOTIDE SEQUENCE [LARGE SCALE GENOMIC DNA]</scope>
    <source>
        <strain evidence="7 8">M1</strain>
    </source>
</reference>
<dbReference type="GO" id="GO:0006631">
    <property type="term" value="P:fatty acid metabolic process"/>
    <property type="evidence" value="ECO:0007669"/>
    <property type="project" value="UniProtKB-KW"/>
</dbReference>
<keyword evidence="3" id="KW-0809">Transit peptide</keyword>
<keyword evidence="2" id="KW-0276">Fatty acid metabolism</keyword>
<dbReference type="EMBL" id="FUZT01000011">
    <property type="protein sequence ID" value="SKC84424.1"/>
    <property type="molecule type" value="Genomic_DNA"/>
</dbReference>
<protein>
    <recommendedName>
        <fullName evidence="6">Enoyl-CoA hydratase domain-containing protein 3, mitochondrial</fullName>
    </recommendedName>
</protein>
<accession>A0A1T5M8T4</accession>
<dbReference type="InterPro" id="IPR052377">
    <property type="entry name" value="Mitochondrial_ECH-domain"/>
</dbReference>
<dbReference type="Pfam" id="PF00378">
    <property type="entry name" value="ECH_1"/>
    <property type="match status" value="1"/>
</dbReference>
<dbReference type="CDD" id="cd06558">
    <property type="entry name" value="crotonase-like"/>
    <property type="match status" value="1"/>
</dbReference>
<evidence type="ECO:0000256" key="1">
    <source>
        <dbReference type="ARBA" id="ARBA00005254"/>
    </source>
</evidence>
<keyword evidence="8" id="KW-1185">Reference proteome</keyword>
<dbReference type="InterPro" id="IPR014748">
    <property type="entry name" value="Enoyl-CoA_hydra_C"/>
</dbReference>